<evidence type="ECO:0000256" key="2">
    <source>
        <dbReference type="ARBA" id="ARBA00010604"/>
    </source>
</evidence>
<keyword evidence="10 12" id="KW-0472">Membrane</keyword>
<evidence type="ECO:0000313" key="13">
    <source>
        <dbReference type="EMBL" id="CAE0119394.1"/>
    </source>
</evidence>
<dbReference type="Pfam" id="PF03839">
    <property type="entry name" value="Sec62"/>
    <property type="match status" value="1"/>
</dbReference>
<gene>
    <name evidence="13" type="ORF">HERI1096_LOCUS20093</name>
</gene>
<keyword evidence="5 12" id="KW-0812">Transmembrane</keyword>
<evidence type="ECO:0000256" key="7">
    <source>
        <dbReference type="ARBA" id="ARBA00022927"/>
    </source>
</evidence>
<organism evidence="13">
    <name type="scientific">Haptolina ericina</name>
    <dbReference type="NCBI Taxonomy" id="156174"/>
    <lineage>
        <taxon>Eukaryota</taxon>
        <taxon>Haptista</taxon>
        <taxon>Haptophyta</taxon>
        <taxon>Prymnesiophyceae</taxon>
        <taxon>Prymnesiales</taxon>
        <taxon>Prymnesiaceae</taxon>
        <taxon>Haptolina</taxon>
    </lineage>
</organism>
<feature type="transmembrane region" description="Helical" evidence="12">
    <location>
        <begin position="253"/>
        <end position="274"/>
    </location>
</feature>
<keyword evidence="4" id="KW-0813">Transport</keyword>
<evidence type="ECO:0000256" key="3">
    <source>
        <dbReference type="ARBA" id="ARBA00021257"/>
    </source>
</evidence>
<feature type="transmembrane region" description="Helical" evidence="12">
    <location>
        <begin position="140"/>
        <end position="170"/>
    </location>
</feature>
<keyword evidence="6" id="KW-0256">Endoplasmic reticulum</keyword>
<dbReference type="AlphaFoldDB" id="A0A7S3AYJ2"/>
<evidence type="ECO:0000256" key="5">
    <source>
        <dbReference type="ARBA" id="ARBA00022692"/>
    </source>
</evidence>
<feature type="transmembrane region" description="Helical" evidence="12">
    <location>
        <begin position="114"/>
        <end position="134"/>
    </location>
</feature>
<dbReference type="GO" id="GO:0005789">
    <property type="term" value="C:endoplasmic reticulum membrane"/>
    <property type="evidence" value="ECO:0007669"/>
    <property type="project" value="UniProtKB-SubCell"/>
</dbReference>
<keyword evidence="7" id="KW-0653">Protein transport</keyword>
<dbReference type="PANTHER" id="PTHR12443">
    <property type="entry name" value="TRANSLOCATION PROTEIN SEC62"/>
    <property type="match status" value="1"/>
</dbReference>
<feature type="region of interest" description="Disordered" evidence="11">
    <location>
        <begin position="300"/>
        <end position="329"/>
    </location>
</feature>
<dbReference type="InterPro" id="IPR004728">
    <property type="entry name" value="Sec62"/>
</dbReference>
<evidence type="ECO:0000256" key="10">
    <source>
        <dbReference type="ARBA" id="ARBA00023136"/>
    </source>
</evidence>
<dbReference type="CDD" id="cd04371">
    <property type="entry name" value="DEP"/>
    <property type="match status" value="1"/>
</dbReference>
<evidence type="ECO:0000256" key="6">
    <source>
        <dbReference type="ARBA" id="ARBA00022824"/>
    </source>
</evidence>
<evidence type="ECO:0000256" key="12">
    <source>
        <dbReference type="SAM" id="Phobius"/>
    </source>
</evidence>
<evidence type="ECO:0000256" key="11">
    <source>
        <dbReference type="SAM" id="MobiDB-lite"/>
    </source>
</evidence>
<keyword evidence="9" id="KW-0811">Translocation</keyword>
<evidence type="ECO:0000256" key="4">
    <source>
        <dbReference type="ARBA" id="ARBA00022448"/>
    </source>
</evidence>
<dbReference type="EMBL" id="HBHX01036187">
    <property type="protein sequence ID" value="CAE0119394.1"/>
    <property type="molecule type" value="Transcribed_RNA"/>
</dbReference>
<evidence type="ECO:0000256" key="9">
    <source>
        <dbReference type="ARBA" id="ARBA00023010"/>
    </source>
</evidence>
<feature type="compositionally biased region" description="Basic and acidic residues" evidence="11">
    <location>
        <begin position="304"/>
        <end position="329"/>
    </location>
</feature>
<name>A0A7S3AYJ2_9EUKA</name>
<comment type="similarity">
    <text evidence="2">Belongs to the SEC62 family.</text>
</comment>
<comment type="subcellular location">
    <subcellularLocation>
        <location evidence="1">Endoplasmic reticulum membrane</location>
        <topology evidence="1">Multi-pass membrane protein</topology>
    </subcellularLocation>
</comment>
<sequence>MTAVADWLRNEKKSGLNTKEAVQYEKRVEYFKGSKLVDTLLGPKYKGKLAKDTPIKSRAEAAKLGQELLRLGFFHRSQRVTHAHTRRWELELLNGPFEETGLYTWVYEGSKTKLYLMCAGMLLGALGLCMIQIWPLWLKIGVWWCSVTFLTTFGALCMVRLALFVVMWIVGFRGIWLFPNLFDDNQTFAGSFMPIFGKGDPVMVDEDSDEEYWEYQRKLKKKKGDSEKEKSEDDAVKKTEKKKEKREEPNFKFGWINIMLIFGIGALVCVKLGLFDGDNVPDFVAKRDDLEYYFKSLAAPEMPNKTDGKPGEKEKDPFAAPEEETKQRF</sequence>
<proteinExistence type="inferred from homology"/>
<dbReference type="GO" id="GO:0031204">
    <property type="term" value="P:post-translational protein targeting to membrane, translocation"/>
    <property type="evidence" value="ECO:0007669"/>
    <property type="project" value="TreeGrafter"/>
</dbReference>
<accession>A0A7S3AYJ2</accession>
<protein>
    <recommendedName>
        <fullName evidence="3">Translocation protein SEC62</fullName>
    </recommendedName>
</protein>
<reference evidence="13" key="1">
    <citation type="submission" date="2021-01" db="EMBL/GenBank/DDBJ databases">
        <authorList>
            <person name="Corre E."/>
            <person name="Pelletier E."/>
            <person name="Niang G."/>
            <person name="Scheremetjew M."/>
            <person name="Finn R."/>
            <person name="Kale V."/>
            <person name="Holt S."/>
            <person name="Cochrane G."/>
            <person name="Meng A."/>
            <person name="Brown T."/>
            <person name="Cohen L."/>
        </authorList>
    </citation>
    <scope>NUCLEOTIDE SEQUENCE</scope>
    <source>
        <strain evidence="13">CCMP281</strain>
    </source>
</reference>
<evidence type="ECO:0000256" key="1">
    <source>
        <dbReference type="ARBA" id="ARBA00004477"/>
    </source>
</evidence>
<evidence type="ECO:0000256" key="8">
    <source>
        <dbReference type="ARBA" id="ARBA00022989"/>
    </source>
</evidence>
<keyword evidence="8 12" id="KW-1133">Transmembrane helix</keyword>
<dbReference type="PANTHER" id="PTHR12443:SF9">
    <property type="entry name" value="TRANSLOCATION PROTEIN SEC62"/>
    <property type="match status" value="1"/>
</dbReference>